<feature type="binding site" evidence="4">
    <location>
        <position position="67"/>
    </location>
    <ligand>
        <name>Zn(2+)</name>
        <dbReference type="ChEBI" id="CHEBI:29105"/>
    </ligand>
</feature>
<dbReference type="InterPro" id="IPR023524">
    <property type="entry name" value="Uncharacterised_SprT-like"/>
</dbReference>
<comment type="subcellular location">
    <subcellularLocation>
        <location evidence="4">Cytoplasm</location>
    </subcellularLocation>
</comment>
<keyword evidence="2 4" id="KW-0479">Metal-binding</keyword>
<dbReference type="AlphaFoldDB" id="A0A0Q9XM48"/>
<dbReference type="NCBIfam" id="NF003339">
    <property type="entry name" value="PRK04351.1"/>
    <property type="match status" value="1"/>
</dbReference>
<protein>
    <recommendedName>
        <fullName evidence="4">Protein SprT-like</fullName>
    </recommendedName>
</protein>
<gene>
    <name evidence="7" type="ORF">ABB05_01525</name>
    <name evidence="6" type="ORF">ACA29_23755</name>
</gene>
<organism evidence="6 8">
    <name type="scientific">Lederbergia galactosidilytica</name>
    <dbReference type="NCBI Taxonomy" id="217031"/>
    <lineage>
        <taxon>Bacteria</taxon>
        <taxon>Bacillati</taxon>
        <taxon>Bacillota</taxon>
        <taxon>Bacilli</taxon>
        <taxon>Bacillales</taxon>
        <taxon>Bacillaceae</taxon>
        <taxon>Lederbergia</taxon>
    </lineage>
</organism>
<dbReference type="GO" id="GO:0008270">
    <property type="term" value="F:zinc ion binding"/>
    <property type="evidence" value="ECO:0007669"/>
    <property type="project" value="UniProtKB-UniRule"/>
</dbReference>
<feature type="binding site" evidence="4">
    <location>
        <position position="71"/>
    </location>
    <ligand>
        <name>Zn(2+)</name>
        <dbReference type="ChEBI" id="CHEBI:29105"/>
    </ligand>
</feature>
<comment type="cofactor">
    <cofactor evidence="4">
        <name>Zn(2+)</name>
        <dbReference type="ChEBI" id="CHEBI:29105"/>
    </cofactor>
    <text evidence="4">Binds 1 zinc ion.</text>
</comment>
<dbReference type="RefSeq" id="WP_057995944.1">
    <property type="nucleotide sequence ID" value="NZ_LDJR01000010.1"/>
</dbReference>
<accession>A0A0Q9XM48</accession>
<dbReference type="GO" id="GO:0005737">
    <property type="term" value="C:cytoplasm"/>
    <property type="evidence" value="ECO:0007669"/>
    <property type="project" value="UniProtKB-SubCell"/>
</dbReference>
<keyword evidence="9" id="KW-1185">Reference proteome</keyword>
<evidence type="ECO:0000313" key="6">
    <source>
        <dbReference type="EMBL" id="KRG09403.1"/>
    </source>
</evidence>
<keyword evidence="1 4" id="KW-0963">Cytoplasm</keyword>
<dbReference type="OrthoDB" id="9799909at2"/>
<evidence type="ECO:0000313" key="7">
    <source>
        <dbReference type="EMBL" id="OAK75656.1"/>
    </source>
</evidence>
<keyword evidence="3 4" id="KW-0862">Zinc</keyword>
<feature type="active site" evidence="4">
    <location>
        <position position="68"/>
    </location>
</feature>
<sequence length="151" mass="17779">MTNEELQFLVEKISEQYFQKPFKHTAVFNARLRTTGGRYLLSSHNIEINRKYLAEHGLSELEGIIKHELCHYHLHIEGKGYQHRDQDFKGLMKKVGAPRHCTPLKLENRTGGIIHKYQCQDCAYTYERKRRVNTTRFVCGKCKGKLRKLET</sequence>
<evidence type="ECO:0000256" key="4">
    <source>
        <dbReference type="HAMAP-Rule" id="MF_00745"/>
    </source>
</evidence>
<evidence type="ECO:0000259" key="5">
    <source>
        <dbReference type="SMART" id="SM00731"/>
    </source>
</evidence>
<dbReference type="SMART" id="SM00731">
    <property type="entry name" value="SprT"/>
    <property type="match status" value="1"/>
</dbReference>
<dbReference type="EMBL" id="LDJR01000010">
    <property type="protein sequence ID" value="OAK75656.1"/>
    <property type="molecule type" value="Genomic_DNA"/>
</dbReference>
<dbReference type="PATRIC" id="fig|217031.4.peg.7984"/>
<comment type="similarity">
    <text evidence="4">Belongs to the SprT family.</text>
</comment>
<comment type="caution">
    <text evidence="6">The sequence shown here is derived from an EMBL/GenBank/DDBJ whole genome shotgun (WGS) entry which is preliminary data.</text>
</comment>
<evidence type="ECO:0000256" key="3">
    <source>
        <dbReference type="ARBA" id="ARBA00022833"/>
    </source>
</evidence>
<evidence type="ECO:0000313" key="8">
    <source>
        <dbReference type="Proteomes" id="UP000053881"/>
    </source>
</evidence>
<proteinExistence type="inferred from homology"/>
<dbReference type="Proteomes" id="UP000053881">
    <property type="component" value="Unassembled WGS sequence"/>
</dbReference>
<evidence type="ECO:0000256" key="1">
    <source>
        <dbReference type="ARBA" id="ARBA00022490"/>
    </source>
</evidence>
<dbReference type="GO" id="GO:0006950">
    <property type="term" value="P:response to stress"/>
    <property type="evidence" value="ECO:0007669"/>
    <property type="project" value="UniProtKB-ARBA"/>
</dbReference>
<feature type="domain" description="SprT-like" evidence="5">
    <location>
        <begin position="4"/>
        <end position="149"/>
    </location>
</feature>
<dbReference type="Proteomes" id="UP000077881">
    <property type="component" value="Unassembled WGS sequence"/>
</dbReference>
<dbReference type="STRING" id="217031.ABB05_01525"/>
<dbReference type="Pfam" id="PF10263">
    <property type="entry name" value="SprT-like"/>
    <property type="match status" value="1"/>
</dbReference>
<reference evidence="7 9" key="1">
    <citation type="submission" date="2015-05" db="EMBL/GenBank/DDBJ databases">
        <title>Comparison of genome.</title>
        <authorList>
            <person name="Zheng Z."/>
            <person name="Sun M."/>
        </authorList>
    </citation>
    <scope>NUCLEOTIDE SEQUENCE [LARGE SCALE GENOMIC DNA]</scope>
    <source>
        <strain evidence="7 9">G25-74</strain>
    </source>
</reference>
<dbReference type="EMBL" id="LGPB01000140">
    <property type="protein sequence ID" value="KRG09403.1"/>
    <property type="molecule type" value="Genomic_DNA"/>
</dbReference>
<evidence type="ECO:0000256" key="2">
    <source>
        <dbReference type="ARBA" id="ARBA00022723"/>
    </source>
</evidence>
<reference evidence="6 8" key="2">
    <citation type="submission" date="2015-06" db="EMBL/GenBank/DDBJ databases">
        <title>Genome sequencing project of Bacillus galactosidilyticus PL133.</title>
        <authorList>
            <person name="Gaiero J."/>
            <person name="Nicol R."/>
            <person name="Habash M."/>
        </authorList>
    </citation>
    <scope>NUCLEOTIDE SEQUENCE [LARGE SCALE GENOMIC DNA]</scope>
    <source>
        <strain evidence="6 8">PL133</strain>
    </source>
</reference>
<name>A0A0Q9XM48_9BACI</name>
<evidence type="ECO:0000313" key="9">
    <source>
        <dbReference type="Proteomes" id="UP000077881"/>
    </source>
</evidence>
<dbReference type="HAMAP" id="MF_00745">
    <property type="entry name" value="SprT_like"/>
    <property type="match status" value="1"/>
</dbReference>
<dbReference type="InterPro" id="IPR006640">
    <property type="entry name" value="SprT-like_domain"/>
</dbReference>